<dbReference type="InterPro" id="IPR029787">
    <property type="entry name" value="Nucleotide_cyclase"/>
</dbReference>
<dbReference type="GO" id="GO:0004016">
    <property type="term" value="F:adenylate cyclase activity"/>
    <property type="evidence" value="ECO:0007669"/>
    <property type="project" value="UniProtKB-ARBA"/>
</dbReference>
<sequence length="1047" mass="112866">MGIVLRMFPPAGAIEIPSAGELPSRDASPVAAPTGTVALVFTDVQGSTRLWERCPNDMGRALDVHNEVLRALLDVHGGYEVKTQGDSFMVAFASVVEAVRWCLEAQQALVEAPWPEALLAEPDARVERGPHGVVHRGLRVRMGVHLGEPECRLDERTGHMDYFGRMVNAAARIASAGHGGQVLVSASAWTRVADAWEALGGPMVRSLGDYLLKGIEEPMTLVEVLPARLAERRFEAPRVQKARRGNLPGETGELIGRDEELKELRRCFAGGHSLVTLLGPGGMGKSRLAMRFGNLEAESWDGGVWLCELSDAVTVDDICHAVGRALGVALTRSGEDSEPADRLGRALAGRGDVLVILDNVEHVIQHMPATLGRWRELAPRARFLVTSREALQLPTERVVDLEPLRVPEEGETRLPVLLACGAVYLFVQRTRAVRGGFELTEAEAPLVADIVRKLDGIPLAIELAAARTNLLGVSQIQDRLSRRFELLRGGRRDVSARQNTLWGAIDWSWNLLEPAERAALAQCSVFRGGFTLESAEAVLVFPPGGPDVMEIIHSLRSKSLLRVFTPDGLPGELRLGMYESIRQYASSRLAERGEGATVAARHAACYLALARRLSERGGGGAGEMAFRRLVLERENLLAACDNALAVAPVTASTLERALGALVALEPDVMARGPVGLTLARLDKALELSVNVEVDPLPRAEALAVRGRVHHMEGRMTAAWTDLGEARAIYRELGAGEREKRVLVDLCIVAREECDTGAAWTLIQEALELPSGGDRWLDAYAVGNLGLLELGRRGVEAALPHLCSALELFRAIGDVAFEVGFLVNYALAIGEHGRTAEAVALLEDALEKAVRVGDRSGQALALVNLGCFLLDAGRAADAREQLGEAVRMGRQLGMRLVEGVALGEQGRALVALGALPAARVSLEDAVGLLARVSRWHSLRFSAHLSAVQATQGNLVAARQGFSALAQAPELQDDLVLRELTSVLRVAVDLAEAESAPHTEQGQRALMAARRRLMNARNAPAEAASSDLREALRLFDQRVVELEGGVLRA</sequence>
<dbReference type="PROSITE" id="PS50125">
    <property type="entry name" value="GUANYLATE_CYCLASE_2"/>
    <property type="match status" value="1"/>
</dbReference>
<dbReference type="Pfam" id="PF00211">
    <property type="entry name" value="Guanylate_cyc"/>
    <property type="match status" value="1"/>
</dbReference>
<dbReference type="SUPFAM" id="SSF55073">
    <property type="entry name" value="Nucleotide cyclase"/>
    <property type="match status" value="1"/>
</dbReference>
<dbReference type="InterPro" id="IPR027417">
    <property type="entry name" value="P-loop_NTPase"/>
</dbReference>
<dbReference type="Gene3D" id="1.25.40.10">
    <property type="entry name" value="Tetratricopeptide repeat domain"/>
    <property type="match status" value="1"/>
</dbReference>
<dbReference type="Proteomes" id="UP000217257">
    <property type="component" value="Chromosome"/>
</dbReference>
<dbReference type="GO" id="GO:0016887">
    <property type="term" value="F:ATP hydrolysis activity"/>
    <property type="evidence" value="ECO:0007669"/>
    <property type="project" value="InterPro"/>
</dbReference>
<dbReference type="InterPro" id="IPR011990">
    <property type="entry name" value="TPR-like_helical_dom_sf"/>
</dbReference>
<accession>A0A250JKH6</accession>
<dbReference type="Gene3D" id="3.30.70.1230">
    <property type="entry name" value="Nucleotide cyclase"/>
    <property type="match status" value="1"/>
</dbReference>
<dbReference type="CDD" id="cd07302">
    <property type="entry name" value="CHD"/>
    <property type="match status" value="1"/>
</dbReference>
<name>A0A250JKH6_9BACT</name>
<evidence type="ECO:0000313" key="3">
    <source>
        <dbReference type="Proteomes" id="UP000217257"/>
    </source>
</evidence>
<dbReference type="GO" id="GO:0035556">
    <property type="term" value="P:intracellular signal transduction"/>
    <property type="evidence" value="ECO:0007669"/>
    <property type="project" value="InterPro"/>
</dbReference>
<dbReference type="SMART" id="SM00044">
    <property type="entry name" value="CYCc"/>
    <property type="match status" value="1"/>
</dbReference>
<dbReference type="EMBL" id="CP022098">
    <property type="protein sequence ID" value="ATB44153.1"/>
    <property type="molecule type" value="Genomic_DNA"/>
</dbReference>
<dbReference type="PANTHER" id="PTHR47691">
    <property type="entry name" value="REGULATOR-RELATED"/>
    <property type="match status" value="1"/>
</dbReference>
<dbReference type="SUPFAM" id="SSF52540">
    <property type="entry name" value="P-loop containing nucleoside triphosphate hydrolases"/>
    <property type="match status" value="1"/>
</dbReference>
<dbReference type="GO" id="GO:0009190">
    <property type="term" value="P:cyclic nucleotide biosynthetic process"/>
    <property type="evidence" value="ECO:0007669"/>
    <property type="project" value="InterPro"/>
</dbReference>
<reference evidence="2 3" key="1">
    <citation type="submission" date="2017-06" db="EMBL/GenBank/DDBJ databases">
        <title>Sequencing and comparative analysis of myxobacterial genomes.</title>
        <authorList>
            <person name="Rupp O."/>
            <person name="Goesmann A."/>
            <person name="Sogaard-Andersen L."/>
        </authorList>
    </citation>
    <scope>NUCLEOTIDE SEQUENCE [LARGE SCALE GENOMIC DNA]</scope>
    <source>
        <strain evidence="2 3">DSM 52655</strain>
    </source>
</reference>
<dbReference type="PANTHER" id="PTHR47691:SF3">
    <property type="entry name" value="HTH-TYPE TRANSCRIPTIONAL REGULATOR RV0890C-RELATED"/>
    <property type="match status" value="1"/>
</dbReference>
<dbReference type="Gene3D" id="3.40.50.300">
    <property type="entry name" value="P-loop containing nucleotide triphosphate hydrolases"/>
    <property type="match status" value="1"/>
</dbReference>
<dbReference type="KEGG" id="cfus:CYFUS_009635"/>
<organism evidence="2 3">
    <name type="scientific">Cystobacter fuscus</name>
    <dbReference type="NCBI Taxonomy" id="43"/>
    <lineage>
        <taxon>Bacteria</taxon>
        <taxon>Pseudomonadati</taxon>
        <taxon>Myxococcota</taxon>
        <taxon>Myxococcia</taxon>
        <taxon>Myxococcales</taxon>
        <taxon>Cystobacterineae</taxon>
        <taxon>Archangiaceae</taxon>
        <taxon>Cystobacter</taxon>
    </lineage>
</organism>
<evidence type="ECO:0000259" key="1">
    <source>
        <dbReference type="PROSITE" id="PS50125"/>
    </source>
</evidence>
<dbReference type="InterPro" id="IPR001054">
    <property type="entry name" value="A/G_cyclase"/>
</dbReference>
<gene>
    <name evidence="2" type="ORF">CYFUS_009635</name>
</gene>
<dbReference type="InterPro" id="IPR049945">
    <property type="entry name" value="AAA_22"/>
</dbReference>
<proteinExistence type="predicted"/>
<dbReference type="Pfam" id="PF13401">
    <property type="entry name" value="AAA_22"/>
    <property type="match status" value="1"/>
</dbReference>
<dbReference type="AlphaFoldDB" id="A0A250JKH6"/>
<protein>
    <submittedName>
        <fullName evidence="2">Transcriptional regulator, LuxR family, putative</fullName>
    </submittedName>
</protein>
<dbReference type="SUPFAM" id="SSF48452">
    <property type="entry name" value="TPR-like"/>
    <property type="match status" value="1"/>
</dbReference>
<feature type="domain" description="Guanylate cyclase" evidence="1">
    <location>
        <begin position="38"/>
        <end position="174"/>
    </location>
</feature>
<evidence type="ECO:0000313" key="2">
    <source>
        <dbReference type="EMBL" id="ATB44153.1"/>
    </source>
</evidence>